<dbReference type="Proteomes" id="UP000032287">
    <property type="component" value="Unassembled WGS sequence"/>
</dbReference>
<gene>
    <name evidence="2" type="ORF">QX99_01398</name>
</gene>
<name>A0A0D1JK12_9LACO</name>
<dbReference type="InterPro" id="IPR029058">
    <property type="entry name" value="AB_hydrolase_fold"/>
</dbReference>
<evidence type="ECO:0000259" key="1">
    <source>
        <dbReference type="Pfam" id="PF12695"/>
    </source>
</evidence>
<feature type="domain" description="Alpha/beta hydrolase fold-5" evidence="1">
    <location>
        <begin position="68"/>
        <end position="233"/>
    </location>
</feature>
<comment type="caution">
    <text evidence="2">The sequence shown here is derived from an EMBL/GenBank/DDBJ whole genome shotgun (WGS) entry which is preliminary data.</text>
</comment>
<dbReference type="eggNOG" id="COG2267">
    <property type="taxonomic scope" value="Bacteria"/>
</dbReference>
<keyword evidence="3" id="KW-1185">Reference proteome</keyword>
<dbReference type="SUPFAM" id="SSF53474">
    <property type="entry name" value="alpha/beta-Hydrolases"/>
    <property type="match status" value="1"/>
</dbReference>
<protein>
    <submittedName>
        <fullName evidence="2">Alpha/beta hydrolase family protein</fullName>
    </submittedName>
</protein>
<dbReference type="InterPro" id="IPR029059">
    <property type="entry name" value="AB_hydrolase_5"/>
</dbReference>
<evidence type="ECO:0000313" key="2">
    <source>
        <dbReference type="EMBL" id="KIU20350.1"/>
    </source>
</evidence>
<evidence type="ECO:0000313" key="3">
    <source>
        <dbReference type="Proteomes" id="UP000032287"/>
    </source>
</evidence>
<organism evidence="2 3">
    <name type="scientific">Weissella cibaria</name>
    <dbReference type="NCBI Taxonomy" id="137591"/>
    <lineage>
        <taxon>Bacteria</taxon>
        <taxon>Bacillati</taxon>
        <taxon>Bacillota</taxon>
        <taxon>Bacilli</taxon>
        <taxon>Lactobacillales</taxon>
        <taxon>Lactobacillaceae</taxon>
        <taxon>Weissella</taxon>
    </lineage>
</organism>
<dbReference type="STRING" id="137591.AO080_06575"/>
<dbReference type="Pfam" id="PF12695">
    <property type="entry name" value="Abhydrolase_5"/>
    <property type="match status" value="1"/>
</dbReference>
<keyword evidence="2" id="KW-0378">Hydrolase</keyword>
<accession>A0A0D1JK12</accession>
<reference evidence="2 3" key="1">
    <citation type="journal article" date="2015" name="Microbiology (Mosc.)">
        <title>Genomics of the Weissella cibaria species with an examination of its metabolic traits.</title>
        <authorList>
            <person name="Lynch K.M."/>
            <person name="Lucid A."/>
            <person name="Arendt E.K."/>
            <person name="Sleator R.D."/>
            <person name="Lucey B."/>
            <person name="Coffey A."/>
        </authorList>
    </citation>
    <scope>NUCLEOTIDE SEQUENCE [LARGE SCALE GENOMIC DNA]</scope>
    <source>
        <strain evidence="2 3">MG1</strain>
    </source>
</reference>
<sequence length="247" mass="26876" precursor="true">MKSTKITKRLLMLLGVVLILLAGSVAYMQVFSLYRATPTAQRAAHSATETADYWAFKPKANSGQKDTAIIFYPGAFVQSDAYAIWAKDVAQAGYPVYVLKTPLSFSLIAQNKADIAIKNSHAHHFVIGGHSLGGVVASGYVAKHPKAHITGLLLLASYPQEKNHLAKRTNLAVLSLTASQDQVLKQANYRAAKAWLPKDTQYQTIRGGNHGGFGSYGPQKHDGQATISNAQQQTAIADRIVYWLNRP</sequence>
<dbReference type="EMBL" id="JWHU01000023">
    <property type="protein sequence ID" value="KIU20350.1"/>
    <property type="molecule type" value="Genomic_DNA"/>
</dbReference>
<dbReference type="PATRIC" id="fig|137591.25.peg.1366"/>
<dbReference type="RefSeq" id="WP_043709059.1">
    <property type="nucleotide sequence ID" value="NZ_JALOCT010000005.1"/>
</dbReference>
<proteinExistence type="predicted"/>
<dbReference type="GO" id="GO:0016787">
    <property type="term" value="F:hydrolase activity"/>
    <property type="evidence" value="ECO:0007669"/>
    <property type="project" value="UniProtKB-KW"/>
</dbReference>
<dbReference type="AlphaFoldDB" id="A0A0D1JK12"/>
<dbReference type="Gene3D" id="3.40.50.1820">
    <property type="entry name" value="alpha/beta hydrolase"/>
    <property type="match status" value="1"/>
</dbReference>